<keyword evidence="2" id="KW-0539">Nucleus</keyword>
<sequence>MFYPIDLLHHQRSKWTPCWLAAIHDERFFKRRYQSNAIKKINIENICEDIVEILQTRSSTSFRFSLYLSSQLMYGTIKLYYYQVKYYQKEVFDIERIIHIKDFSKKAEPTFDEVNYLENAAIEATINLNFNKDLHLLSDENLNFRLQTNISEEYQNFGDLTDEDLQNLQDSQKMKKLFLEGMIRRKADIHQEEDGTEIAREISVSLTPQKRQPRELLEDTPTKRRRLSLETVLPILQDQETVPTMEPIPDLSVEKLPVDKTATLPLPQMETELELEPSHFIIKKRPKKCKIIDKTIILNSDTLWKNRSNINFASQPLQRPYPYRLSQLWITGKRFFEQPSHFPEQWNTRLRNLFDDRITGPFTTTTDEASSELVSFSGILRAEETDNANVVSQMATLGLTDLANTVEQVEIVNIPSEKIIHETAAVSVLEEMPHTVAFEEDIKTTKVLLTVREILTMLETLWENKEIIDFNELIPELSTYTKMDAAFVFEVLLDFHTREIVILQQVDFSQSLKILKYKD</sequence>
<reference evidence="4 5" key="1">
    <citation type="submission" date="2023-03" db="EMBL/GenBank/DDBJ databases">
        <title>High recombination rates correlate with genetic variation in Cardiocondyla obscurior ants.</title>
        <authorList>
            <person name="Errbii M."/>
        </authorList>
    </citation>
    <scope>NUCLEOTIDE SEQUENCE [LARGE SCALE GENOMIC DNA]</scope>
    <source>
        <strain evidence="4">Alpha-2009</strain>
        <tissue evidence="4">Whole body</tissue>
    </source>
</reference>
<evidence type="ECO:0000256" key="1">
    <source>
        <dbReference type="ARBA" id="ARBA00004123"/>
    </source>
</evidence>
<dbReference type="GO" id="GO:0003682">
    <property type="term" value="F:chromatin binding"/>
    <property type="evidence" value="ECO:0007669"/>
    <property type="project" value="TreeGrafter"/>
</dbReference>
<dbReference type="GO" id="GO:0005634">
    <property type="term" value="C:nucleus"/>
    <property type="evidence" value="ECO:0007669"/>
    <property type="project" value="UniProtKB-SubCell"/>
</dbReference>
<dbReference type="AlphaFoldDB" id="A0AAW2G044"/>
<proteinExistence type="predicted"/>
<dbReference type="EMBL" id="JADYXP020000007">
    <property type="protein sequence ID" value="KAL0119857.1"/>
    <property type="molecule type" value="Genomic_DNA"/>
</dbReference>
<protein>
    <recommendedName>
        <fullName evidence="3">Rad21/Rec8-like protein N-terminal domain-containing protein</fullName>
    </recommendedName>
</protein>
<dbReference type="InterPro" id="IPR039781">
    <property type="entry name" value="Rad21/Rec8-like"/>
</dbReference>
<dbReference type="InterPro" id="IPR006910">
    <property type="entry name" value="Rad21_Rec8_N"/>
</dbReference>
<dbReference type="GO" id="GO:0030893">
    <property type="term" value="C:meiotic cohesin complex"/>
    <property type="evidence" value="ECO:0007669"/>
    <property type="project" value="TreeGrafter"/>
</dbReference>
<evidence type="ECO:0000313" key="4">
    <source>
        <dbReference type="EMBL" id="KAL0119857.1"/>
    </source>
</evidence>
<gene>
    <name evidence="4" type="ORF">PUN28_007938</name>
</gene>
<dbReference type="Proteomes" id="UP001430953">
    <property type="component" value="Unassembled WGS sequence"/>
</dbReference>
<evidence type="ECO:0000259" key="3">
    <source>
        <dbReference type="Pfam" id="PF04825"/>
    </source>
</evidence>
<accession>A0AAW2G044</accession>
<dbReference type="GO" id="GO:0006302">
    <property type="term" value="P:double-strand break repair"/>
    <property type="evidence" value="ECO:0007669"/>
    <property type="project" value="TreeGrafter"/>
</dbReference>
<comment type="subcellular location">
    <subcellularLocation>
        <location evidence="1">Nucleus</location>
    </subcellularLocation>
</comment>
<organism evidence="4 5">
    <name type="scientific">Cardiocondyla obscurior</name>
    <dbReference type="NCBI Taxonomy" id="286306"/>
    <lineage>
        <taxon>Eukaryota</taxon>
        <taxon>Metazoa</taxon>
        <taxon>Ecdysozoa</taxon>
        <taxon>Arthropoda</taxon>
        <taxon>Hexapoda</taxon>
        <taxon>Insecta</taxon>
        <taxon>Pterygota</taxon>
        <taxon>Neoptera</taxon>
        <taxon>Endopterygota</taxon>
        <taxon>Hymenoptera</taxon>
        <taxon>Apocrita</taxon>
        <taxon>Aculeata</taxon>
        <taxon>Formicoidea</taxon>
        <taxon>Formicidae</taxon>
        <taxon>Myrmicinae</taxon>
        <taxon>Cardiocondyla</taxon>
    </lineage>
</organism>
<feature type="domain" description="Rad21/Rec8-like protein N-terminal" evidence="3">
    <location>
        <begin position="1"/>
        <end position="100"/>
    </location>
</feature>
<name>A0AAW2G044_9HYME</name>
<comment type="caution">
    <text evidence="4">The sequence shown here is derived from an EMBL/GenBank/DDBJ whole genome shotgun (WGS) entry which is preliminary data.</text>
</comment>
<evidence type="ECO:0000313" key="5">
    <source>
        <dbReference type="Proteomes" id="UP001430953"/>
    </source>
</evidence>
<dbReference type="Pfam" id="PF04825">
    <property type="entry name" value="Rad21_Rec8_N"/>
    <property type="match status" value="1"/>
</dbReference>
<dbReference type="PANTHER" id="PTHR12585">
    <property type="entry name" value="SCC1 / RAD21 FAMILY MEMBER"/>
    <property type="match status" value="1"/>
</dbReference>
<dbReference type="PANTHER" id="PTHR12585:SF27">
    <property type="entry name" value="MEIOTIC RECOMBINATION PROTEIN REC8 HOMOLOG"/>
    <property type="match status" value="1"/>
</dbReference>
<evidence type="ECO:0000256" key="2">
    <source>
        <dbReference type="ARBA" id="ARBA00023242"/>
    </source>
</evidence>
<keyword evidence="5" id="KW-1185">Reference proteome</keyword>
<dbReference type="GO" id="GO:0051177">
    <property type="term" value="P:meiotic sister chromatid cohesion"/>
    <property type="evidence" value="ECO:0007669"/>
    <property type="project" value="TreeGrafter"/>
</dbReference>